<dbReference type="AlphaFoldDB" id="A0A5C5ZTI7"/>
<name>A0A5C5ZTI7_9BACT</name>
<dbReference type="EMBL" id="SJPQ01000001">
    <property type="protein sequence ID" value="TWT90822.1"/>
    <property type="molecule type" value="Genomic_DNA"/>
</dbReference>
<feature type="transmembrane region" description="Helical" evidence="1">
    <location>
        <begin position="69"/>
        <end position="90"/>
    </location>
</feature>
<keyword evidence="1" id="KW-0812">Transmembrane</keyword>
<dbReference type="Proteomes" id="UP000315440">
    <property type="component" value="Unassembled WGS sequence"/>
</dbReference>
<dbReference type="RefSeq" id="WP_146398045.1">
    <property type="nucleotide sequence ID" value="NZ_SJPQ01000001.1"/>
</dbReference>
<sequence length="153" mass="15871">MPMKTLALPKPPAPALLVGLFFIAAGALLPVLRSYGSGRLDLSDWLLYGVLLYVGLGLICGYRPAWKVGVVLSGFFVLMGVLGCLMSLLFLAAHAAGKGSPDMVTADECLVMAGALACLAAAGAGVLQSLWRDGVRQYYRAPTGPFVSDAPAA</sequence>
<reference evidence="2 3" key="1">
    <citation type="submission" date="2019-02" db="EMBL/GenBank/DDBJ databases">
        <title>Deep-cultivation of Planctomycetes and their phenomic and genomic characterization uncovers novel biology.</title>
        <authorList>
            <person name="Wiegand S."/>
            <person name="Jogler M."/>
            <person name="Boedeker C."/>
            <person name="Pinto D."/>
            <person name="Vollmers J."/>
            <person name="Rivas-Marin E."/>
            <person name="Kohn T."/>
            <person name="Peeters S.H."/>
            <person name="Heuer A."/>
            <person name="Rast P."/>
            <person name="Oberbeckmann S."/>
            <person name="Bunk B."/>
            <person name="Jeske O."/>
            <person name="Meyerdierks A."/>
            <person name="Storesund J.E."/>
            <person name="Kallscheuer N."/>
            <person name="Luecker S."/>
            <person name="Lage O.M."/>
            <person name="Pohl T."/>
            <person name="Merkel B.J."/>
            <person name="Hornburger P."/>
            <person name="Mueller R.-W."/>
            <person name="Bruemmer F."/>
            <person name="Labrenz M."/>
            <person name="Spormann A.M."/>
            <person name="Op Den Camp H."/>
            <person name="Overmann J."/>
            <person name="Amann R."/>
            <person name="Jetten M.S.M."/>
            <person name="Mascher T."/>
            <person name="Medema M.H."/>
            <person name="Devos D.P."/>
            <person name="Kaster A.-K."/>
            <person name="Ovreas L."/>
            <person name="Rohde M."/>
            <person name="Galperin M.Y."/>
            <person name="Jogler C."/>
        </authorList>
    </citation>
    <scope>NUCLEOTIDE SEQUENCE [LARGE SCALE GENOMIC DNA]</scope>
    <source>
        <strain evidence="2 3">Mal64</strain>
    </source>
</reference>
<keyword evidence="3" id="KW-1185">Reference proteome</keyword>
<proteinExistence type="predicted"/>
<keyword evidence="1" id="KW-1133">Transmembrane helix</keyword>
<keyword evidence="1" id="KW-0472">Membrane</keyword>
<evidence type="ECO:0000256" key="1">
    <source>
        <dbReference type="SAM" id="Phobius"/>
    </source>
</evidence>
<comment type="caution">
    <text evidence="2">The sequence shown here is derived from an EMBL/GenBank/DDBJ whole genome shotgun (WGS) entry which is preliminary data.</text>
</comment>
<organism evidence="2 3">
    <name type="scientific">Pseudobythopirellula maris</name>
    <dbReference type="NCBI Taxonomy" id="2527991"/>
    <lineage>
        <taxon>Bacteria</taxon>
        <taxon>Pseudomonadati</taxon>
        <taxon>Planctomycetota</taxon>
        <taxon>Planctomycetia</taxon>
        <taxon>Pirellulales</taxon>
        <taxon>Lacipirellulaceae</taxon>
        <taxon>Pseudobythopirellula</taxon>
    </lineage>
</organism>
<feature type="transmembrane region" description="Helical" evidence="1">
    <location>
        <begin position="110"/>
        <end position="131"/>
    </location>
</feature>
<evidence type="ECO:0000313" key="3">
    <source>
        <dbReference type="Proteomes" id="UP000315440"/>
    </source>
</evidence>
<protein>
    <submittedName>
        <fullName evidence="2">Uncharacterized protein</fullName>
    </submittedName>
</protein>
<gene>
    <name evidence="2" type="ORF">Mal64_12190</name>
</gene>
<evidence type="ECO:0000313" key="2">
    <source>
        <dbReference type="EMBL" id="TWT90822.1"/>
    </source>
</evidence>
<feature type="transmembrane region" description="Helical" evidence="1">
    <location>
        <begin position="12"/>
        <end position="33"/>
    </location>
</feature>
<feature type="transmembrane region" description="Helical" evidence="1">
    <location>
        <begin position="45"/>
        <end position="62"/>
    </location>
</feature>
<accession>A0A5C5ZTI7</accession>